<dbReference type="RefSeq" id="WP_149081314.1">
    <property type="nucleotide sequence ID" value="NZ_VTAW01000010.1"/>
</dbReference>
<accession>A0A5D5AMV4</accession>
<dbReference type="InterPro" id="IPR018720">
    <property type="entry name" value="DUF2249"/>
</dbReference>
<reference evidence="2 3" key="1">
    <citation type="submission" date="2019-08" db="EMBL/GenBank/DDBJ databases">
        <title>Archaea genome.</title>
        <authorList>
            <person name="Kajale S."/>
            <person name="Shouche Y."/>
            <person name="Deshpande N."/>
            <person name="Sharma A."/>
        </authorList>
    </citation>
    <scope>NUCLEOTIDE SEQUENCE [LARGE SCALE GENOMIC DNA]</scope>
    <source>
        <strain evidence="2 3">ESP3B_9</strain>
    </source>
</reference>
<feature type="domain" description="DUF2249" evidence="1">
    <location>
        <begin position="9"/>
        <end position="73"/>
    </location>
</feature>
<sequence>MTSPAADRTLDVREIDGPPFDDIVAALDDLADDERLELIARFEPAPLYGDLDGRRFDHDSEKRDDGTWHVLLEHA</sequence>
<evidence type="ECO:0000259" key="1">
    <source>
        <dbReference type="Pfam" id="PF10006"/>
    </source>
</evidence>
<dbReference type="Proteomes" id="UP000324104">
    <property type="component" value="Unassembled WGS sequence"/>
</dbReference>
<proteinExistence type="predicted"/>
<evidence type="ECO:0000313" key="3">
    <source>
        <dbReference type="Proteomes" id="UP000324104"/>
    </source>
</evidence>
<gene>
    <name evidence="2" type="ORF">FYC77_09760</name>
</gene>
<dbReference type="Pfam" id="PF10006">
    <property type="entry name" value="DUF2249"/>
    <property type="match status" value="1"/>
</dbReference>
<evidence type="ECO:0000313" key="2">
    <source>
        <dbReference type="EMBL" id="TYT62227.1"/>
    </source>
</evidence>
<comment type="caution">
    <text evidence="2">The sequence shown here is derived from an EMBL/GenBank/DDBJ whole genome shotgun (WGS) entry which is preliminary data.</text>
</comment>
<name>A0A5D5AMV4_9EURY</name>
<dbReference type="EMBL" id="VTAW01000010">
    <property type="protein sequence ID" value="TYT62227.1"/>
    <property type="molecule type" value="Genomic_DNA"/>
</dbReference>
<organism evidence="2 3">
    <name type="scientific">Natrialba swarupiae</name>
    <dbReference type="NCBI Taxonomy" id="2448032"/>
    <lineage>
        <taxon>Archaea</taxon>
        <taxon>Methanobacteriati</taxon>
        <taxon>Methanobacteriota</taxon>
        <taxon>Stenosarchaea group</taxon>
        <taxon>Halobacteria</taxon>
        <taxon>Halobacteriales</taxon>
        <taxon>Natrialbaceae</taxon>
        <taxon>Natrialba</taxon>
    </lineage>
</organism>
<dbReference type="AlphaFoldDB" id="A0A5D5AMV4"/>
<protein>
    <submittedName>
        <fullName evidence="2">DUF2249 domain-containing protein</fullName>
    </submittedName>
</protein>
<keyword evidence="3" id="KW-1185">Reference proteome</keyword>